<protein>
    <submittedName>
        <fullName evidence="1">Uncharacterized protein</fullName>
    </submittedName>
</protein>
<dbReference type="Proteomes" id="UP000324222">
    <property type="component" value="Unassembled WGS sequence"/>
</dbReference>
<organism evidence="1 2">
    <name type="scientific">Portunus trituberculatus</name>
    <name type="common">Swimming crab</name>
    <name type="synonym">Neptunus trituberculatus</name>
    <dbReference type="NCBI Taxonomy" id="210409"/>
    <lineage>
        <taxon>Eukaryota</taxon>
        <taxon>Metazoa</taxon>
        <taxon>Ecdysozoa</taxon>
        <taxon>Arthropoda</taxon>
        <taxon>Crustacea</taxon>
        <taxon>Multicrustacea</taxon>
        <taxon>Malacostraca</taxon>
        <taxon>Eumalacostraca</taxon>
        <taxon>Eucarida</taxon>
        <taxon>Decapoda</taxon>
        <taxon>Pleocyemata</taxon>
        <taxon>Brachyura</taxon>
        <taxon>Eubrachyura</taxon>
        <taxon>Portunoidea</taxon>
        <taxon>Portunidae</taxon>
        <taxon>Portuninae</taxon>
        <taxon>Portunus</taxon>
    </lineage>
</organism>
<proteinExistence type="predicted"/>
<dbReference type="AlphaFoldDB" id="A0A5B7GAR1"/>
<accession>A0A5B7GAR1</accession>
<gene>
    <name evidence="1" type="ORF">E2C01_051349</name>
</gene>
<dbReference type="EMBL" id="VSRR010014730">
    <property type="protein sequence ID" value="MPC57370.1"/>
    <property type="molecule type" value="Genomic_DNA"/>
</dbReference>
<evidence type="ECO:0000313" key="2">
    <source>
        <dbReference type="Proteomes" id="UP000324222"/>
    </source>
</evidence>
<reference evidence="1 2" key="1">
    <citation type="submission" date="2019-05" db="EMBL/GenBank/DDBJ databases">
        <title>Another draft genome of Portunus trituberculatus and its Hox gene families provides insights of decapod evolution.</title>
        <authorList>
            <person name="Jeong J.-H."/>
            <person name="Song I."/>
            <person name="Kim S."/>
            <person name="Choi T."/>
            <person name="Kim D."/>
            <person name="Ryu S."/>
            <person name="Kim W."/>
        </authorList>
    </citation>
    <scope>NUCLEOTIDE SEQUENCE [LARGE SCALE GENOMIC DNA]</scope>
    <source>
        <tissue evidence="1">Muscle</tissue>
    </source>
</reference>
<sequence length="116" mass="12592">MEVTSCTLSLGCRCMMQDLQRCPGVDVDDHCHLWATLGVLEGVEDGYQLCLDGGAVVGCRLRQLYEPPYGRSACRVARRIHRTMGKVDSAAWLSDLLHGHEGALLHLLGEAEGLAG</sequence>
<evidence type="ECO:0000313" key="1">
    <source>
        <dbReference type="EMBL" id="MPC57370.1"/>
    </source>
</evidence>
<comment type="caution">
    <text evidence="1">The sequence shown here is derived from an EMBL/GenBank/DDBJ whole genome shotgun (WGS) entry which is preliminary data.</text>
</comment>
<name>A0A5B7GAR1_PORTR</name>
<keyword evidence="2" id="KW-1185">Reference proteome</keyword>